<gene>
    <name evidence="2" type="ORF">BAE44_0012866</name>
</gene>
<reference evidence="2 3" key="1">
    <citation type="submission" date="2016-09" db="EMBL/GenBank/DDBJ databases">
        <title>The draft genome of Dichanthelium oligosanthes: A C3 panicoid grass species.</title>
        <authorList>
            <person name="Studer A.J."/>
            <person name="Schnable J.C."/>
            <person name="Brutnell T.P."/>
        </authorList>
    </citation>
    <scope>NUCLEOTIDE SEQUENCE [LARGE SCALE GENOMIC DNA]</scope>
    <source>
        <strain evidence="3">cv. Kellogg 1175</strain>
        <tissue evidence="2">Leaf</tissue>
    </source>
</reference>
<sequence length="80" mass="9120">LLARSNCGRKSKECTWLVASTFNVSMRIVQHIWDRAQKEKVVANLIAVADIPLNERSTIRSLAERIGLKKSMVHNRFKQG</sequence>
<evidence type="ECO:0000313" key="2">
    <source>
        <dbReference type="EMBL" id="OEL26115.1"/>
    </source>
</evidence>
<keyword evidence="3" id="KW-1185">Reference proteome</keyword>
<dbReference type="InterPro" id="IPR056671">
    <property type="entry name" value="DUF7769"/>
</dbReference>
<dbReference type="OrthoDB" id="1856392at2759"/>
<dbReference type="Pfam" id="PF24964">
    <property type="entry name" value="DUF7769"/>
    <property type="match status" value="1"/>
</dbReference>
<dbReference type="Proteomes" id="UP000095767">
    <property type="component" value="Unassembled WGS sequence"/>
</dbReference>
<accession>A0A1E5VLV8</accession>
<feature type="domain" description="DUF7769" evidence="1">
    <location>
        <begin position="1"/>
        <end position="39"/>
    </location>
</feature>
<organism evidence="2 3">
    <name type="scientific">Dichanthelium oligosanthes</name>
    <dbReference type="NCBI Taxonomy" id="888268"/>
    <lineage>
        <taxon>Eukaryota</taxon>
        <taxon>Viridiplantae</taxon>
        <taxon>Streptophyta</taxon>
        <taxon>Embryophyta</taxon>
        <taxon>Tracheophyta</taxon>
        <taxon>Spermatophyta</taxon>
        <taxon>Magnoliopsida</taxon>
        <taxon>Liliopsida</taxon>
        <taxon>Poales</taxon>
        <taxon>Poaceae</taxon>
        <taxon>PACMAD clade</taxon>
        <taxon>Panicoideae</taxon>
        <taxon>Panicodae</taxon>
        <taxon>Paniceae</taxon>
        <taxon>Dichantheliinae</taxon>
        <taxon>Dichanthelium</taxon>
    </lineage>
</organism>
<name>A0A1E5VLV8_9POAL</name>
<protein>
    <recommendedName>
        <fullName evidence="1">DUF7769 domain-containing protein</fullName>
    </recommendedName>
</protein>
<dbReference type="EMBL" id="LWDX02035409">
    <property type="protein sequence ID" value="OEL26115.1"/>
    <property type="molecule type" value="Genomic_DNA"/>
</dbReference>
<evidence type="ECO:0000259" key="1">
    <source>
        <dbReference type="Pfam" id="PF24964"/>
    </source>
</evidence>
<comment type="caution">
    <text evidence="2">The sequence shown here is derived from an EMBL/GenBank/DDBJ whole genome shotgun (WGS) entry which is preliminary data.</text>
</comment>
<dbReference type="PANTHER" id="PTHR33889">
    <property type="entry name" value="OS04G0681850 PROTEIN"/>
    <property type="match status" value="1"/>
</dbReference>
<evidence type="ECO:0000313" key="3">
    <source>
        <dbReference type="Proteomes" id="UP000095767"/>
    </source>
</evidence>
<feature type="non-terminal residue" evidence="2">
    <location>
        <position position="1"/>
    </location>
</feature>
<dbReference type="PANTHER" id="PTHR33889:SF7">
    <property type="entry name" value="OS04G0681850 PROTEIN"/>
    <property type="match status" value="1"/>
</dbReference>
<proteinExistence type="predicted"/>
<dbReference type="AlphaFoldDB" id="A0A1E5VLV8"/>
<feature type="non-terminal residue" evidence="2">
    <location>
        <position position="80"/>
    </location>
</feature>